<evidence type="ECO:0000313" key="2">
    <source>
        <dbReference type="EMBL" id="JAH85378.1"/>
    </source>
</evidence>
<feature type="chain" id="PRO_5002434415" evidence="1">
    <location>
        <begin position="19"/>
        <end position="35"/>
    </location>
</feature>
<dbReference type="AlphaFoldDB" id="A0A0E9W7C8"/>
<accession>A0A0E9W7C8</accession>
<feature type="signal peptide" evidence="1">
    <location>
        <begin position="1"/>
        <end position="18"/>
    </location>
</feature>
<name>A0A0E9W7C8_ANGAN</name>
<keyword evidence="1" id="KW-0732">Signal</keyword>
<organism evidence="2">
    <name type="scientific">Anguilla anguilla</name>
    <name type="common">European freshwater eel</name>
    <name type="synonym">Muraena anguilla</name>
    <dbReference type="NCBI Taxonomy" id="7936"/>
    <lineage>
        <taxon>Eukaryota</taxon>
        <taxon>Metazoa</taxon>
        <taxon>Chordata</taxon>
        <taxon>Craniata</taxon>
        <taxon>Vertebrata</taxon>
        <taxon>Euteleostomi</taxon>
        <taxon>Actinopterygii</taxon>
        <taxon>Neopterygii</taxon>
        <taxon>Teleostei</taxon>
        <taxon>Anguilliformes</taxon>
        <taxon>Anguillidae</taxon>
        <taxon>Anguilla</taxon>
    </lineage>
</organism>
<reference evidence="2" key="2">
    <citation type="journal article" date="2015" name="Fish Shellfish Immunol.">
        <title>Early steps in the European eel (Anguilla anguilla)-Vibrio vulnificus interaction in the gills: Role of the RtxA13 toxin.</title>
        <authorList>
            <person name="Callol A."/>
            <person name="Pajuelo D."/>
            <person name="Ebbesson L."/>
            <person name="Teles M."/>
            <person name="MacKenzie S."/>
            <person name="Amaro C."/>
        </authorList>
    </citation>
    <scope>NUCLEOTIDE SEQUENCE</scope>
</reference>
<protein>
    <submittedName>
        <fullName evidence="2">Uncharacterized protein</fullName>
    </submittedName>
</protein>
<reference evidence="2" key="1">
    <citation type="submission" date="2014-11" db="EMBL/GenBank/DDBJ databases">
        <authorList>
            <person name="Amaro Gonzalez C."/>
        </authorList>
    </citation>
    <scope>NUCLEOTIDE SEQUENCE</scope>
</reference>
<sequence>MRMNILFLFFYLSQGTNQLIVKHEKTTPPPKKIKK</sequence>
<dbReference type="EMBL" id="GBXM01023199">
    <property type="protein sequence ID" value="JAH85378.1"/>
    <property type="molecule type" value="Transcribed_RNA"/>
</dbReference>
<evidence type="ECO:0000256" key="1">
    <source>
        <dbReference type="SAM" id="SignalP"/>
    </source>
</evidence>
<proteinExistence type="predicted"/>